<protein>
    <submittedName>
        <fullName evidence="2">Uncharacterized protein</fullName>
    </submittedName>
</protein>
<dbReference type="AlphaFoldDB" id="A0AA36EKP3"/>
<keyword evidence="3" id="KW-1185">Reference proteome</keyword>
<gene>
    <name evidence="2" type="ORF">LSALG_LOCUS39279</name>
</gene>
<reference evidence="2" key="1">
    <citation type="submission" date="2023-04" db="EMBL/GenBank/DDBJ databases">
        <authorList>
            <person name="Vijverberg K."/>
            <person name="Xiong W."/>
            <person name="Schranz E."/>
        </authorList>
    </citation>
    <scope>NUCLEOTIDE SEQUENCE</scope>
</reference>
<feature type="compositionally biased region" description="Polar residues" evidence="1">
    <location>
        <begin position="59"/>
        <end position="71"/>
    </location>
</feature>
<dbReference type="EMBL" id="OX465085">
    <property type="protein sequence ID" value="CAI9300656.1"/>
    <property type="molecule type" value="Genomic_DNA"/>
</dbReference>
<accession>A0AA36EKP3</accession>
<dbReference type="Proteomes" id="UP001177003">
    <property type="component" value="Chromosome 9"/>
</dbReference>
<evidence type="ECO:0000313" key="3">
    <source>
        <dbReference type="Proteomes" id="UP001177003"/>
    </source>
</evidence>
<evidence type="ECO:0000256" key="1">
    <source>
        <dbReference type="SAM" id="MobiDB-lite"/>
    </source>
</evidence>
<feature type="compositionally biased region" description="Acidic residues" evidence="1">
    <location>
        <begin position="133"/>
        <end position="142"/>
    </location>
</feature>
<feature type="region of interest" description="Disordered" evidence="1">
    <location>
        <begin position="130"/>
        <end position="167"/>
    </location>
</feature>
<feature type="region of interest" description="Disordered" evidence="1">
    <location>
        <begin position="32"/>
        <end position="74"/>
    </location>
</feature>
<sequence>MTCVDEHEFGMGYLETMRVVRNFGSHWGIVPSDVEGVNDDEEPADQPAPEPRPRRGNPDLQTLQSVASSRPGSPICGGHLVTRLARSYHLVVPDITRSMTCVDEHEFGMGYLETMRVVRNFGSHWGIVPSDAEGVDDDEELADQPASEPRPRHGNVRGRGDRGQPIHPPASMVGTPFGSDMAGYFDHLSLSVNWIGGTV</sequence>
<name>A0AA36EKP3_LACSI</name>
<evidence type="ECO:0000313" key="2">
    <source>
        <dbReference type="EMBL" id="CAI9300656.1"/>
    </source>
</evidence>
<proteinExistence type="predicted"/>
<organism evidence="2 3">
    <name type="scientific">Lactuca saligna</name>
    <name type="common">Willowleaf lettuce</name>
    <dbReference type="NCBI Taxonomy" id="75948"/>
    <lineage>
        <taxon>Eukaryota</taxon>
        <taxon>Viridiplantae</taxon>
        <taxon>Streptophyta</taxon>
        <taxon>Embryophyta</taxon>
        <taxon>Tracheophyta</taxon>
        <taxon>Spermatophyta</taxon>
        <taxon>Magnoliopsida</taxon>
        <taxon>eudicotyledons</taxon>
        <taxon>Gunneridae</taxon>
        <taxon>Pentapetalae</taxon>
        <taxon>asterids</taxon>
        <taxon>campanulids</taxon>
        <taxon>Asterales</taxon>
        <taxon>Asteraceae</taxon>
        <taxon>Cichorioideae</taxon>
        <taxon>Cichorieae</taxon>
        <taxon>Lactucinae</taxon>
        <taxon>Lactuca</taxon>
    </lineage>
</organism>